<organism evidence="11">
    <name type="scientific">Edaphobacter paludis</name>
    <dbReference type="NCBI Taxonomy" id="3035702"/>
    <lineage>
        <taxon>Bacteria</taxon>
        <taxon>Pseudomonadati</taxon>
        <taxon>Acidobacteriota</taxon>
        <taxon>Terriglobia</taxon>
        <taxon>Terriglobales</taxon>
        <taxon>Acidobacteriaceae</taxon>
        <taxon>Edaphobacter</taxon>
    </lineage>
</organism>
<proteinExistence type="predicted"/>
<evidence type="ECO:0000256" key="2">
    <source>
        <dbReference type="ARBA" id="ARBA00022475"/>
    </source>
</evidence>
<evidence type="ECO:0000256" key="1">
    <source>
        <dbReference type="ARBA" id="ARBA00022448"/>
    </source>
</evidence>
<dbReference type="EMBL" id="CP121195">
    <property type="protein sequence ID" value="XBH12890.1"/>
    <property type="molecule type" value="Genomic_DNA"/>
</dbReference>
<gene>
    <name evidence="10" type="ORF">P4G45_14075</name>
    <name evidence="11" type="ORF">P8936_14490</name>
</gene>
<feature type="transmembrane region" description="Helical" evidence="9">
    <location>
        <begin position="36"/>
        <end position="58"/>
    </location>
</feature>
<keyword evidence="3" id="KW-0997">Cell inner membrane</keyword>
<keyword evidence="5 9" id="KW-0812">Transmembrane</keyword>
<evidence type="ECO:0000313" key="10">
    <source>
        <dbReference type="EMBL" id="XBH09603.1"/>
    </source>
</evidence>
<evidence type="ECO:0000256" key="5">
    <source>
        <dbReference type="ARBA" id="ARBA00022692"/>
    </source>
</evidence>
<accession>A0AAU7CX62</accession>
<evidence type="ECO:0000256" key="9">
    <source>
        <dbReference type="SAM" id="Phobius"/>
    </source>
</evidence>
<dbReference type="AlphaFoldDB" id="A0AAU7D720"/>
<keyword evidence="4" id="KW-0762">Sugar transport</keyword>
<sequence>MTAELFYGVALTMIAGLMAGNCMLPMKFTRSWKWENIWLVFSVVSLVILPWALGFVLVDHMLEIYRGLGIGKLALPLLLGAGWGVAQILFGISVNRLGLGVAYAIIVGLGAVLGTLVPLLIQQSAVTIGHAAYFIASGVVIMVAGVFFTGWGGQVRERASKVAAAVSSSPSRQGYAAAVLLAVVCGIMAPMLNYSFVFGQDIAKEAVRLGVSPLHAGYAVWPIGLTGGFVPNIAYCLYLLRKNGTWRTFQLARGDWFWASLMAVLWMGSMALYGMSASYLGTFGTSIGWGLFQIFMIMTATLSGVLTGEWKRAPRRATALLGVGLACLTGATILLALGNR</sequence>
<feature type="transmembrane region" description="Helical" evidence="9">
    <location>
        <begin position="318"/>
        <end position="337"/>
    </location>
</feature>
<feature type="transmembrane region" description="Helical" evidence="9">
    <location>
        <begin position="256"/>
        <end position="275"/>
    </location>
</feature>
<dbReference type="GO" id="GO:0015153">
    <property type="term" value="F:rhamnose transmembrane transporter activity"/>
    <property type="evidence" value="ECO:0007669"/>
    <property type="project" value="InterPro"/>
</dbReference>
<evidence type="ECO:0000313" key="11">
    <source>
        <dbReference type="EMBL" id="XBH12890.1"/>
    </source>
</evidence>
<feature type="transmembrane region" description="Helical" evidence="9">
    <location>
        <begin position="97"/>
        <end position="121"/>
    </location>
</feature>
<protein>
    <submittedName>
        <fullName evidence="11">L-rhamnose/proton symporter RhaT</fullName>
    </submittedName>
</protein>
<dbReference type="GO" id="GO:0016020">
    <property type="term" value="C:membrane"/>
    <property type="evidence" value="ECO:0007669"/>
    <property type="project" value="InterPro"/>
</dbReference>
<dbReference type="Pfam" id="PF06379">
    <property type="entry name" value="RhaT"/>
    <property type="match status" value="1"/>
</dbReference>
<evidence type="ECO:0000256" key="4">
    <source>
        <dbReference type="ARBA" id="ARBA00022597"/>
    </source>
</evidence>
<dbReference type="InterPro" id="IPR004673">
    <property type="entry name" value="L-rhamnose-proton_sym_RhaT"/>
</dbReference>
<dbReference type="KEGG" id="epl:P4G45_14075"/>
<feature type="transmembrane region" description="Helical" evidence="9">
    <location>
        <begin position="174"/>
        <end position="198"/>
    </location>
</feature>
<feature type="transmembrane region" description="Helical" evidence="9">
    <location>
        <begin position="287"/>
        <end position="306"/>
    </location>
</feature>
<feature type="transmembrane region" description="Helical" evidence="9">
    <location>
        <begin position="6"/>
        <end position="24"/>
    </location>
</feature>
<keyword evidence="6" id="KW-0769">Symport</keyword>
<keyword evidence="8 9" id="KW-0472">Membrane</keyword>
<evidence type="ECO:0000256" key="6">
    <source>
        <dbReference type="ARBA" id="ARBA00022847"/>
    </source>
</evidence>
<evidence type="ECO:0000256" key="8">
    <source>
        <dbReference type="ARBA" id="ARBA00023136"/>
    </source>
</evidence>
<feature type="transmembrane region" description="Helical" evidence="9">
    <location>
        <begin position="218"/>
        <end position="240"/>
    </location>
</feature>
<keyword evidence="2" id="KW-1003">Cell membrane</keyword>
<dbReference type="GO" id="GO:0015293">
    <property type="term" value="F:symporter activity"/>
    <property type="evidence" value="ECO:0007669"/>
    <property type="project" value="UniProtKB-KW"/>
</dbReference>
<dbReference type="RefSeq" id="WP_348267112.1">
    <property type="nucleotide sequence ID" value="NZ_CP121194.1"/>
</dbReference>
<evidence type="ECO:0000256" key="3">
    <source>
        <dbReference type="ARBA" id="ARBA00022519"/>
    </source>
</evidence>
<feature type="transmembrane region" description="Helical" evidence="9">
    <location>
        <begin position="70"/>
        <end position="90"/>
    </location>
</feature>
<dbReference type="EMBL" id="CP121194">
    <property type="protein sequence ID" value="XBH09603.1"/>
    <property type="molecule type" value="Genomic_DNA"/>
</dbReference>
<name>A0AAU7D720_9BACT</name>
<evidence type="ECO:0000256" key="7">
    <source>
        <dbReference type="ARBA" id="ARBA00022989"/>
    </source>
</evidence>
<keyword evidence="1" id="KW-0813">Transport</keyword>
<feature type="transmembrane region" description="Helical" evidence="9">
    <location>
        <begin position="133"/>
        <end position="153"/>
    </location>
</feature>
<reference evidence="11" key="1">
    <citation type="submission" date="2023-03" db="EMBL/GenBank/DDBJ databases">
        <title>Edaphobacter sp.</title>
        <authorList>
            <person name="Huber K.J."/>
            <person name="Papendorf J."/>
            <person name="Pilke C."/>
            <person name="Bunk B."/>
            <person name="Sproeer C."/>
            <person name="Pester M."/>
        </authorList>
    </citation>
    <scope>NUCLEOTIDE SEQUENCE</scope>
    <source>
        <strain evidence="10">DSM 109919</strain>
        <strain evidence="11">DSM 109920</strain>
    </source>
</reference>
<accession>A0AAU7D720</accession>
<keyword evidence="7 9" id="KW-1133">Transmembrane helix</keyword>